<dbReference type="PROSITE" id="PS00028">
    <property type="entry name" value="ZINC_FINGER_C2H2_1"/>
    <property type="match status" value="1"/>
</dbReference>
<feature type="region of interest" description="Disordered" evidence="9">
    <location>
        <begin position="184"/>
        <end position="213"/>
    </location>
</feature>
<keyword evidence="6" id="KW-0804">Transcription</keyword>
<feature type="region of interest" description="Disordered" evidence="9">
    <location>
        <begin position="1"/>
        <end position="38"/>
    </location>
</feature>
<sequence length="213" mass="24633">MNSSEKEVVQERHNKDNNDEEVEVEDEEEAQDDHHETKKSYDCIFCRRGFTNAQALGGHMNIHRKDRAKNKNHLLHSSNSSNTSNNNHQEAEFMALKFSSSSSSHTYSYSSFDSQRNYGDDMYFHPPPAPAPAPYNYVIRNQPPFQLDQFHGSMMMMSQPMMVNLRNQELQGVNLSLQICPTSGDEEHVSRRRNQQKDSDEVDLELRLGHHHP</sequence>
<dbReference type="InterPro" id="IPR036236">
    <property type="entry name" value="Znf_C2H2_sf"/>
</dbReference>
<evidence type="ECO:0000256" key="4">
    <source>
        <dbReference type="ARBA" id="ARBA00022833"/>
    </source>
</evidence>
<name>A0ABU6XCB3_9FABA</name>
<reference evidence="11 12" key="1">
    <citation type="journal article" date="2023" name="Plants (Basel)">
        <title>Bridging the Gap: Combining Genomics and Transcriptomics Approaches to Understand Stylosanthes scabra, an Orphan Legume from the Brazilian Caatinga.</title>
        <authorList>
            <person name="Ferreira-Neto J.R.C."/>
            <person name="da Silva M.D."/>
            <person name="Binneck E."/>
            <person name="de Melo N.F."/>
            <person name="da Silva R.H."/>
            <person name="de Melo A.L.T.M."/>
            <person name="Pandolfi V."/>
            <person name="Bustamante F.O."/>
            <person name="Brasileiro-Vidal A.C."/>
            <person name="Benko-Iseppon A.M."/>
        </authorList>
    </citation>
    <scope>NUCLEOTIDE SEQUENCE [LARGE SCALE GENOMIC DNA]</scope>
    <source>
        <tissue evidence="11">Leaves</tissue>
    </source>
</reference>
<feature type="compositionally biased region" description="Basic and acidic residues" evidence="9">
    <location>
        <begin position="1"/>
        <end position="17"/>
    </location>
</feature>
<organism evidence="11 12">
    <name type="scientific">Stylosanthes scabra</name>
    <dbReference type="NCBI Taxonomy" id="79078"/>
    <lineage>
        <taxon>Eukaryota</taxon>
        <taxon>Viridiplantae</taxon>
        <taxon>Streptophyta</taxon>
        <taxon>Embryophyta</taxon>
        <taxon>Tracheophyta</taxon>
        <taxon>Spermatophyta</taxon>
        <taxon>Magnoliopsida</taxon>
        <taxon>eudicotyledons</taxon>
        <taxon>Gunneridae</taxon>
        <taxon>Pentapetalae</taxon>
        <taxon>rosids</taxon>
        <taxon>fabids</taxon>
        <taxon>Fabales</taxon>
        <taxon>Fabaceae</taxon>
        <taxon>Papilionoideae</taxon>
        <taxon>50 kb inversion clade</taxon>
        <taxon>dalbergioids sensu lato</taxon>
        <taxon>Dalbergieae</taxon>
        <taxon>Pterocarpus clade</taxon>
        <taxon>Stylosanthes</taxon>
    </lineage>
</organism>
<proteinExistence type="predicted"/>
<dbReference type="Proteomes" id="UP001341840">
    <property type="component" value="Unassembled WGS sequence"/>
</dbReference>
<protein>
    <recommendedName>
        <fullName evidence="10">C2H2-type domain-containing protein</fullName>
    </recommendedName>
</protein>
<evidence type="ECO:0000256" key="2">
    <source>
        <dbReference type="ARBA" id="ARBA00022723"/>
    </source>
</evidence>
<feature type="compositionally biased region" description="Acidic residues" evidence="9">
    <location>
        <begin position="18"/>
        <end position="31"/>
    </location>
</feature>
<comment type="subcellular location">
    <subcellularLocation>
        <location evidence="1">Nucleus</location>
    </subcellularLocation>
</comment>
<dbReference type="PANTHER" id="PTHR45801">
    <property type="entry name" value="OS07G0101800 PROTEIN"/>
    <property type="match status" value="1"/>
</dbReference>
<evidence type="ECO:0000313" key="11">
    <source>
        <dbReference type="EMBL" id="MED6195721.1"/>
    </source>
</evidence>
<keyword evidence="3 8" id="KW-0863">Zinc-finger</keyword>
<gene>
    <name evidence="11" type="ORF">PIB30_040657</name>
</gene>
<evidence type="ECO:0000259" key="10">
    <source>
        <dbReference type="PROSITE" id="PS50157"/>
    </source>
</evidence>
<keyword evidence="7" id="KW-0539">Nucleus</keyword>
<feature type="compositionally biased region" description="Basic and acidic residues" evidence="9">
    <location>
        <begin position="185"/>
        <end position="213"/>
    </location>
</feature>
<dbReference type="InterPro" id="IPR052426">
    <property type="entry name" value="Plant_dev_regulator"/>
</dbReference>
<keyword evidence="2" id="KW-0479">Metal-binding</keyword>
<dbReference type="InterPro" id="IPR013087">
    <property type="entry name" value="Znf_C2H2_type"/>
</dbReference>
<dbReference type="SUPFAM" id="SSF57667">
    <property type="entry name" value="beta-beta-alpha zinc fingers"/>
    <property type="match status" value="1"/>
</dbReference>
<dbReference type="EMBL" id="JASCZI010211669">
    <property type="protein sequence ID" value="MED6195721.1"/>
    <property type="molecule type" value="Genomic_DNA"/>
</dbReference>
<evidence type="ECO:0000256" key="5">
    <source>
        <dbReference type="ARBA" id="ARBA00023015"/>
    </source>
</evidence>
<feature type="domain" description="C2H2-type" evidence="10">
    <location>
        <begin position="41"/>
        <end position="68"/>
    </location>
</feature>
<evidence type="ECO:0000256" key="8">
    <source>
        <dbReference type="PROSITE-ProRule" id="PRU00042"/>
    </source>
</evidence>
<keyword evidence="12" id="KW-1185">Reference proteome</keyword>
<dbReference type="Gene3D" id="3.30.160.60">
    <property type="entry name" value="Classic Zinc Finger"/>
    <property type="match status" value="1"/>
</dbReference>
<keyword evidence="5" id="KW-0805">Transcription regulation</keyword>
<keyword evidence="4" id="KW-0862">Zinc</keyword>
<evidence type="ECO:0000256" key="1">
    <source>
        <dbReference type="ARBA" id="ARBA00004123"/>
    </source>
</evidence>
<evidence type="ECO:0000256" key="3">
    <source>
        <dbReference type="ARBA" id="ARBA00022771"/>
    </source>
</evidence>
<evidence type="ECO:0000313" key="12">
    <source>
        <dbReference type="Proteomes" id="UP001341840"/>
    </source>
</evidence>
<comment type="caution">
    <text evidence="11">The sequence shown here is derived from an EMBL/GenBank/DDBJ whole genome shotgun (WGS) entry which is preliminary data.</text>
</comment>
<dbReference type="PROSITE" id="PS50157">
    <property type="entry name" value="ZINC_FINGER_C2H2_2"/>
    <property type="match status" value="1"/>
</dbReference>
<evidence type="ECO:0000256" key="7">
    <source>
        <dbReference type="ARBA" id="ARBA00023242"/>
    </source>
</evidence>
<dbReference type="PANTHER" id="PTHR45801:SF111">
    <property type="entry name" value="C2H2 AND C2HC ZINC FINGERS SUPERFAMILY PROTEIN"/>
    <property type="match status" value="1"/>
</dbReference>
<evidence type="ECO:0000256" key="9">
    <source>
        <dbReference type="SAM" id="MobiDB-lite"/>
    </source>
</evidence>
<evidence type="ECO:0000256" key="6">
    <source>
        <dbReference type="ARBA" id="ARBA00023163"/>
    </source>
</evidence>
<accession>A0ABU6XCB3</accession>